<keyword evidence="2" id="KW-1185">Reference proteome</keyword>
<protein>
    <submittedName>
        <fullName evidence="1">Uncharacterized protein</fullName>
    </submittedName>
</protein>
<dbReference type="Proteomes" id="UP000827872">
    <property type="component" value="Linkage Group LG11"/>
</dbReference>
<name>A0ACB8FVV1_9SAUR</name>
<evidence type="ECO:0000313" key="2">
    <source>
        <dbReference type="Proteomes" id="UP000827872"/>
    </source>
</evidence>
<gene>
    <name evidence="1" type="ORF">K3G42_022510</name>
</gene>
<sequence>MGRPPALLALLALLAAASEQHPRPFNATSHVPEAAWKGGSSQQQQQATGSREAAGGEEHPAPQRNVPGAKESHRPPPAALPGGGEVAAAGDPAGGSPPGTGISVRYFSGESGPETNQTEVTLCLGCPGGRGQPQDPLLGDLRGPMEALSSITSFALPVQEQDGAQKLSERRELPGGASPLPGSQEEAGSGDQHATAPPSEGTVPKGPEWTAAPTALQFATETSSPAGQDFSYDADEREILLDTGGGVAVLPSPTLSGPVQAAEEGVAGQDSAQKEEPLELWVDSASSSPAKDAQGHLDLAWLNTEAPRLAATPPVQDVQTPKPSPDPSASEIIGTGYLLTPLCLADSRWETDAGCTKRKPSDDKGMSWSLHDLYDDFTPFDESDFYPTTSFYIDGEEEDLDEPEDDEEEEDGGGGLARDLEDENDYRIPTPGMPKIQTAVREVESTSRRYVVPPLQTFVAHGGLGAATPRPRPAESGKDQSLSGGGENGTDCRSGYVRHNNSCKSVCDIFPSYCHNGGQCYMVENLGAFCR</sequence>
<comment type="caution">
    <text evidence="1">The sequence shown here is derived from an EMBL/GenBank/DDBJ whole genome shotgun (WGS) entry which is preliminary data.</text>
</comment>
<organism evidence="1 2">
    <name type="scientific">Sphaerodactylus townsendi</name>
    <dbReference type="NCBI Taxonomy" id="933632"/>
    <lineage>
        <taxon>Eukaryota</taxon>
        <taxon>Metazoa</taxon>
        <taxon>Chordata</taxon>
        <taxon>Craniata</taxon>
        <taxon>Vertebrata</taxon>
        <taxon>Euteleostomi</taxon>
        <taxon>Lepidosauria</taxon>
        <taxon>Squamata</taxon>
        <taxon>Bifurcata</taxon>
        <taxon>Gekkota</taxon>
        <taxon>Sphaerodactylidae</taxon>
        <taxon>Sphaerodactylus</taxon>
    </lineage>
</organism>
<dbReference type="EMBL" id="CM037624">
    <property type="protein sequence ID" value="KAH8011415.1"/>
    <property type="molecule type" value="Genomic_DNA"/>
</dbReference>
<evidence type="ECO:0000313" key="1">
    <source>
        <dbReference type="EMBL" id="KAH8011415.1"/>
    </source>
</evidence>
<reference evidence="1" key="1">
    <citation type="submission" date="2021-08" db="EMBL/GenBank/DDBJ databases">
        <title>The first chromosome-level gecko genome reveals the dynamic sex chromosomes of Neotropical dwarf geckos (Sphaerodactylidae: Sphaerodactylus).</title>
        <authorList>
            <person name="Pinto B.J."/>
            <person name="Keating S.E."/>
            <person name="Gamble T."/>
        </authorList>
    </citation>
    <scope>NUCLEOTIDE SEQUENCE</scope>
    <source>
        <strain evidence="1">TG3544</strain>
    </source>
</reference>
<proteinExistence type="predicted"/>
<accession>A0ACB8FVV1</accession>